<dbReference type="GO" id="GO:0006508">
    <property type="term" value="P:proteolysis"/>
    <property type="evidence" value="ECO:0007669"/>
    <property type="project" value="InterPro"/>
</dbReference>
<comment type="similarity">
    <text evidence="1">Belongs to the peptidase C14B family.</text>
</comment>
<evidence type="ECO:0000256" key="1">
    <source>
        <dbReference type="ARBA" id="ARBA00009005"/>
    </source>
</evidence>
<dbReference type="InterPro" id="IPR050452">
    <property type="entry name" value="Metacaspase"/>
</dbReference>
<dbReference type="GO" id="GO:0005737">
    <property type="term" value="C:cytoplasm"/>
    <property type="evidence" value="ECO:0007669"/>
    <property type="project" value="TreeGrafter"/>
</dbReference>
<feature type="compositionally biased region" description="Polar residues" evidence="2">
    <location>
        <begin position="261"/>
        <end position="276"/>
    </location>
</feature>
<dbReference type="PANTHER" id="PTHR48104">
    <property type="entry name" value="METACASPASE-4"/>
    <property type="match status" value="1"/>
</dbReference>
<organism evidence="4 5">
    <name type="scientific">Rhizoctonia solani</name>
    <dbReference type="NCBI Taxonomy" id="456999"/>
    <lineage>
        <taxon>Eukaryota</taxon>
        <taxon>Fungi</taxon>
        <taxon>Dikarya</taxon>
        <taxon>Basidiomycota</taxon>
        <taxon>Agaricomycotina</taxon>
        <taxon>Agaricomycetes</taxon>
        <taxon>Cantharellales</taxon>
        <taxon>Ceratobasidiaceae</taxon>
        <taxon>Rhizoctonia</taxon>
    </lineage>
</organism>
<reference evidence="4 5" key="1">
    <citation type="submission" date="2015-07" db="EMBL/GenBank/DDBJ databases">
        <authorList>
            <person name="Noorani M."/>
        </authorList>
    </citation>
    <scope>NUCLEOTIDE SEQUENCE [LARGE SCALE GENOMIC DNA]</scope>
    <source>
        <strain evidence="4">BBA 69670</strain>
    </source>
</reference>
<dbReference type="AlphaFoldDB" id="A0A0K6FNC5"/>
<proteinExistence type="inferred from homology"/>
<evidence type="ECO:0000259" key="3">
    <source>
        <dbReference type="Pfam" id="PF00656"/>
    </source>
</evidence>
<evidence type="ECO:0000313" key="5">
    <source>
        <dbReference type="Proteomes" id="UP000044841"/>
    </source>
</evidence>
<evidence type="ECO:0000313" key="4">
    <source>
        <dbReference type="EMBL" id="CUA67479.1"/>
    </source>
</evidence>
<feature type="region of interest" description="Disordered" evidence="2">
    <location>
        <begin position="256"/>
        <end position="277"/>
    </location>
</feature>
<name>A0A0K6FNC5_9AGAM</name>
<dbReference type="Gene3D" id="3.40.50.1460">
    <property type="match status" value="1"/>
</dbReference>
<dbReference type="EMBL" id="CYGV01000113">
    <property type="protein sequence ID" value="CUA67479.1"/>
    <property type="molecule type" value="Genomic_DNA"/>
</dbReference>
<dbReference type="PANTHER" id="PTHR48104:SF30">
    <property type="entry name" value="METACASPASE-1"/>
    <property type="match status" value="1"/>
</dbReference>
<dbReference type="Pfam" id="PF00656">
    <property type="entry name" value="Peptidase_C14"/>
    <property type="match status" value="1"/>
</dbReference>
<feature type="domain" description="Peptidase C14 caspase" evidence="3">
    <location>
        <begin position="57"/>
        <end position="339"/>
    </location>
</feature>
<dbReference type="InterPro" id="IPR011600">
    <property type="entry name" value="Pept_C14_caspase"/>
</dbReference>
<keyword evidence="5" id="KW-1185">Reference proteome</keyword>
<protein>
    <recommendedName>
        <fullName evidence="3">Peptidase C14 caspase domain-containing protein</fullName>
    </recommendedName>
</protein>
<gene>
    <name evidence="4" type="ORF">RSOLAG22IIIB_03131</name>
</gene>
<dbReference type="GO" id="GO:0004197">
    <property type="term" value="F:cysteine-type endopeptidase activity"/>
    <property type="evidence" value="ECO:0007669"/>
    <property type="project" value="InterPro"/>
</dbReference>
<accession>A0A0K6FNC5</accession>
<evidence type="ECO:0000256" key="2">
    <source>
        <dbReference type="SAM" id="MobiDB-lite"/>
    </source>
</evidence>
<dbReference type="Proteomes" id="UP000044841">
    <property type="component" value="Unassembled WGS sequence"/>
</dbReference>
<sequence>MTECPVGSNADSHRMAEPEVKKNVVPKEVSLGLLSAMQSGHSLAKDVGEPVSPAARRAVVVAVRYSIDKRGASGPGLDLALDGTPNDAWNIYNMLINTGYEKDNILLLCEGIGLERHEKPTRPNIIKGLKWLSSGTRNGDFRYFHFSGRGKLFKPPTLGATNHGREVGYYNEAIAAMWDSPLLAEEEERSLMDELCLITDKEMNRIVADIEEGCTLTTTIDSTPYDYYTLLKDNSVELLDYTVTHNDSDLIAGEQVEEDSASLSPNPSGQSPSNESGVIFWGELPDEIKMDRIKARMFAWGACHQLQYAHDDQRGGVFTHAFTTAMKAVTGDTKVRDLHALIEYVPVI</sequence>